<organism evidence="8 9">
    <name type="scientific">Durio zibethinus</name>
    <name type="common">Durian</name>
    <dbReference type="NCBI Taxonomy" id="66656"/>
    <lineage>
        <taxon>Eukaryota</taxon>
        <taxon>Viridiplantae</taxon>
        <taxon>Streptophyta</taxon>
        <taxon>Embryophyta</taxon>
        <taxon>Tracheophyta</taxon>
        <taxon>Spermatophyta</taxon>
        <taxon>Magnoliopsida</taxon>
        <taxon>eudicotyledons</taxon>
        <taxon>Gunneridae</taxon>
        <taxon>Pentapetalae</taxon>
        <taxon>rosids</taxon>
        <taxon>malvids</taxon>
        <taxon>Malvales</taxon>
        <taxon>Malvaceae</taxon>
        <taxon>Helicteroideae</taxon>
        <taxon>Durio</taxon>
    </lineage>
</organism>
<sequence length="317" mass="35962">MDGAKIPVLDFSGEDLDDMRKSSGSDQSWKLLCSKVREACESHGYFILLYDKIPTSLRGDMLVAMKALFDLPEETKSKYQNPKPYRSYQGKCPVVPLHESFGIEDATRLEVAQEFTQLMWPQGNPAFCEILNSMSSKMLDLNLTILEMIFESFGMEEKHYDALVNDSTGIFRVMKYKVPPREDENLGLVAHTDKNALTVLCQNDVQGLEVMTKEGHWEEVAVPRDAFVVIVGDALKAWSNGRLLAVKHRVVMKADKERYSFGLFSVPKEGAMIEVPRELVDNEHPLLYRPFKFADYFSYFVSNISDDALEIYAGVSV</sequence>
<evidence type="ECO:0000256" key="2">
    <source>
        <dbReference type="ARBA" id="ARBA00023004"/>
    </source>
</evidence>
<feature type="domain" description="Fe2OG dioxygenase" evidence="7">
    <location>
        <begin position="166"/>
        <end position="267"/>
    </location>
</feature>
<comment type="function">
    <text evidence="3">2-oxoglutarate-dependent dioxygenase essential for auxin catabolism and maintenance of auxin homeostasis in reproductive organs. Catalyzes the irreversible oxidation of indole-3-acetic acid (IAA) to the biologically inactive 2-oxoindole-3-acetic acid (OxIAA).</text>
</comment>
<keyword evidence="8" id="KW-1185">Reference proteome</keyword>
<name>A0A6P5XKT2_DURZI</name>
<evidence type="ECO:0000259" key="7">
    <source>
        <dbReference type="PROSITE" id="PS51471"/>
    </source>
</evidence>
<dbReference type="PROSITE" id="PS51471">
    <property type="entry name" value="FE2OG_OXY"/>
    <property type="match status" value="1"/>
</dbReference>
<dbReference type="InterPro" id="IPR027443">
    <property type="entry name" value="IPNS-like_sf"/>
</dbReference>
<keyword evidence="2 6" id="KW-0408">Iron</keyword>
<proteinExistence type="inferred from homology"/>
<dbReference type="PANTHER" id="PTHR47990">
    <property type="entry name" value="2-OXOGLUTARATE (2OG) AND FE(II)-DEPENDENT OXYGENASE SUPERFAMILY PROTEIN-RELATED"/>
    <property type="match status" value="1"/>
</dbReference>
<evidence type="ECO:0000313" key="8">
    <source>
        <dbReference type="Proteomes" id="UP000515121"/>
    </source>
</evidence>
<dbReference type="RefSeq" id="XP_022728803.1">
    <property type="nucleotide sequence ID" value="XM_022873068.1"/>
</dbReference>
<dbReference type="AlphaFoldDB" id="A0A6P5XKT2"/>
<evidence type="ECO:0000313" key="9">
    <source>
        <dbReference type="RefSeq" id="XP_022728803.1"/>
    </source>
</evidence>
<gene>
    <name evidence="9" type="primary">LOC111284395</name>
</gene>
<dbReference type="Proteomes" id="UP000515121">
    <property type="component" value="Unplaced"/>
</dbReference>
<reference evidence="9" key="1">
    <citation type="submission" date="2025-08" db="UniProtKB">
        <authorList>
            <consortium name="RefSeq"/>
        </authorList>
    </citation>
    <scope>IDENTIFICATION</scope>
    <source>
        <tissue evidence="9">Fruit stalk</tissue>
    </source>
</reference>
<keyword evidence="6" id="KW-0560">Oxidoreductase</keyword>
<evidence type="ECO:0000256" key="1">
    <source>
        <dbReference type="ARBA" id="ARBA00022723"/>
    </source>
</evidence>
<dbReference type="Pfam" id="PF14226">
    <property type="entry name" value="DIOX_N"/>
    <property type="match status" value="1"/>
</dbReference>
<dbReference type="SUPFAM" id="SSF51197">
    <property type="entry name" value="Clavaminate synthase-like"/>
    <property type="match status" value="1"/>
</dbReference>
<keyword evidence="1 6" id="KW-0479">Metal-binding</keyword>
<dbReference type="Pfam" id="PF03171">
    <property type="entry name" value="2OG-FeII_Oxy"/>
    <property type="match status" value="1"/>
</dbReference>
<dbReference type="InterPro" id="IPR026992">
    <property type="entry name" value="DIOX_N"/>
</dbReference>
<comment type="similarity">
    <text evidence="6">Belongs to the iron/ascorbate-dependent oxidoreductase family.</text>
</comment>
<dbReference type="GO" id="GO:0051213">
    <property type="term" value="F:dioxygenase activity"/>
    <property type="evidence" value="ECO:0007669"/>
    <property type="project" value="UniProtKB-KW"/>
</dbReference>
<dbReference type="GO" id="GO:0046872">
    <property type="term" value="F:metal ion binding"/>
    <property type="evidence" value="ECO:0007669"/>
    <property type="project" value="UniProtKB-KW"/>
</dbReference>
<keyword evidence="9" id="KW-0223">Dioxygenase</keyword>
<dbReference type="InterPro" id="IPR050231">
    <property type="entry name" value="Iron_ascorbate_oxido_reductase"/>
</dbReference>
<accession>A0A6P5XKT2</accession>
<dbReference type="FunFam" id="2.60.120.330:FF:000017">
    <property type="entry name" value="2-oxoglutarate-dependent dioxygenase DAO"/>
    <property type="match status" value="1"/>
</dbReference>
<protein>
    <recommendedName>
        <fullName evidence="4">2-oxoglutarate-dependent dioxygenase DAO</fullName>
    </recommendedName>
    <alternativeName>
        <fullName evidence="5">Protein DIOXYGENASE FOR AUXIN OXIDATION</fullName>
    </alternativeName>
</protein>
<dbReference type="KEGG" id="dzi:111284395"/>
<dbReference type="InterPro" id="IPR044861">
    <property type="entry name" value="IPNS-like_FE2OG_OXY"/>
</dbReference>
<evidence type="ECO:0000256" key="6">
    <source>
        <dbReference type="RuleBase" id="RU003682"/>
    </source>
</evidence>
<evidence type="ECO:0000256" key="4">
    <source>
        <dbReference type="ARBA" id="ARBA00074102"/>
    </source>
</evidence>
<dbReference type="Gene3D" id="2.60.120.330">
    <property type="entry name" value="B-lactam Antibiotic, Isopenicillin N Synthase, Chain"/>
    <property type="match status" value="1"/>
</dbReference>
<dbReference type="OrthoDB" id="288590at2759"/>
<dbReference type="GeneID" id="111284395"/>
<dbReference type="InterPro" id="IPR005123">
    <property type="entry name" value="Oxoglu/Fe-dep_dioxygenase_dom"/>
</dbReference>
<evidence type="ECO:0000256" key="5">
    <source>
        <dbReference type="ARBA" id="ARBA00076740"/>
    </source>
</evidence>
<evidence type="ECO:0000256" key="3">
    <source>
        <dbReference type="ARBA" id="ARBA00054658"/>
    </source>
</evidence>